<evidence type="ECO:0000256" key="1">
    <source>
        <dbReference type="SAM" id="Phobius"/>
    </source>
</evidence>
<organism evidence="2 3">
    <name type="scientific">Vibrio caribbeanicus ATCC BAA-2122</name>
    <dbReference type="NCBI Taxonomy" id="796620"/>
    <lineage>
        <taxon>Bacteria</taxon>
        <taxon>Pseudomonadati</taxon>
        <taxon>Pseudomonadota</taxon>
        <taxon>Gammaproteobacteria</taxon>
        <taxon>Vibrionales</taxon>
        <taxon>Vibrionaceae</taxon>
        <taxon>Vibrio</taxon>
    </lineage>
</organism>
<keyword evidence="1" id="KW-1133">Transmembrane helix</keyword>
<dbReference type="InterPro" id="IPR021306">
    <property type="entry name" value="DUF2878"/>
</dbReference>
<dbReference type="eggNOG" id="ENOG50323W3">
    <property type="taxonomic scope" value="Bacteria"/>
</dbReference>
<gene>
    <name evidence="2" type="ORF">VIBC2010_08573</name>
</gene>
<protein>
    <recommendedName>
        <fullName evidence="4">DUF2878 domain-containing protein</fullName>
    </recommendedName>
</protein>
<keyword evidence="1" id="KW-0472">Membrane</keyword>
<dbReference type="OrthoDB" id="6522758at2"/>
<proteinExistence type="predicted"/>
<sequence length="166" mass="18869">MKKFIAISLWFQSLWVLAVVGNYNAQYITLGLAIFTLLLTKATTDFPWFKFFFIATLGILIDHVNIQLGILDFQQSSLPIWLISLWLVFVWYAYFLYQVIQGYSFFLISTCGAVGGSMSYLGGEKLGAVSFSADFNIAMTALTVEWFVIVYVLLKVFSYERQNVAS</sequence>
<comment type="caution">
    <text evidence="2">The sequence shown here is derived from an EMBL/GenBank/DDBJ whole genome shotgun (WGS) entry which is preliminary data.</text>
</comment>
<feature type="transmembrane region" description="Helical" evidence="1">
    <location>
        <begin position="103"/>
        <end position="123"/>
    </location>
</feature>
<keyword evidence="3" id="KW-1185">Reference proteome</keyword>
<dbReference type="RefSeq" id="WP_009599260.1">
    <property type="nucleotide sequence ID" value="NZ_AEIU01000002.1"/>
</dbReference>
<reference evidence="2 3" key="1">
    <citation type="journal article" date="2012" name="Int. J. Syst. Evol. Microbiol.">
        <title>Vibrio caribbeanicus sp. nov., isolated from the marine sponge Scleritoderma cyanea.</title>
        <authorList>
            <person name="Hoffmann M."/>
            <person name="Monday S.R."/>
            <person name="Allard M.W."/>
            <person name="Strain E.A."/>
            <person name="Whittaker P."/>
            <person name="Naum M."/>
            <person name="McCarthy P.J."/>
            <person name="Lopez J.V."/>
            <person name="Fischer M."/>
            <person name="Brown E.W."/>
        </authorList>
    </citation>
    <scope>NUCLEOTIDE SEQUENCE [LARGE SCALE GENOMIC DNA]</scope>
    <source>
        <strain evidence="2 3">ATCC BAA-2122</strain>
    </source>
</reference>
<dbReference type="Pfam" id="PF11086">
    <property type="entry name" value="DUF2878"/>
    <property type="match status" value="1"/>
</dbReference>
<feature type="transmembrane region" description="Helical" evidence="1">
    <location>
        <begin position="135"/>
        <end position="154"/>
    </location>
</feature>
<dbReference type="STRING" id="796620.VIBC2010_08573"/>
<evidence type="ECO:0000313" key="2">
    <source>
        <dbReference type="EMBL" id="EFP98588.1"/>
    </source>
</evidence>
<evidence type="ECO:0008006" key="4">
    <source>
        <dbReference type="Google" id="ProtNLM"/>
    </source>
</evidence>
<keyword evidence="1" id="KW-0812">Transmembrane</keyword>
<dbReference type="Proteomes" id="UP000002943">
    <property type="component" value="Unassembled WGS sequence"/>
</dbReference>
<accession>E3BEH1</accession>
<feature type="transmembrane region" description="Helical" evidence="1">
    <location>
        <begin position="48"/>
        <end position="66"/>
    </location>
</feature>
<dbReference type="EMBL" id="AEIU01000002">
    <property type="protein sequence ID" value="EFP98588.1"/>
    <property type="molecule type" value="Genomic_DNA"/>
</dbReference>
<feature type="transmembrane region" description="Helical" evidence="1">
    <location>
        <begin position="78"/>
        <end position="97"/>
    </location>
</feature>
<name>E3BEH1_9VIBR</name>
<evidence type="ECO:0000313" key="3">
    <source>
        <dbReference type="Proteomes" id="UP000002943"/>
    </source>
</evidence>
<dbReference type="AlphaFoldDB" id="E3BEH1"/>